<evidence type="ECO:0000256" key="1">
    <source>
        <dbReference type="SAM" id="Phobius"/>
    </source>
</evidence>
<feature type="transmembrane region" description="Helical" evidence="1">
    <location>
        <begin position="30"/>
        <end position="52"/>
    </location>
</feature>
<feature type="transmembrane region" description="Helical" evidence="1">
    <location>
        <begin position="261"/>
        <end position="279"/>
    </location>
</feature>
<feature type="transmembrane region" description="Helical" evidence="1">
    <location>
        <begin position="186"/>
        <end position="214"/>
    </location>
</feature>
<dbReference type="RefSeq" id="WP_190426295.1">
    <property type="nucleotide sequence ID" value="NZ_JAAOCA010000048.1"/>
</dbReference>
<feature type="transmembrane region" description="Helical" evidence="1">
    <location>
        <begin position="221"/>
        <end position="241"/>
    </location>
</feature>
<sequence>MNLLVSAKESLFDIAQQERLNNERHDRGRFFFFLTLLFYSAYMALMQSGWVFSGEMWAEMATNYFLNAQSVDLSQQLFATDYGYIPLLQRLLALFAQSLGAPAEAIPYYYTWSAILLSAALVGSFCLPIFRYLISSDVLRFLCSISVLLIADFETRTFINFTYFGVFFITILLALSLARPDIKAPWWAWIICLLALSKPVVFAAIPMLMVVAAFSKGSFRIISIVTVVLCVFQLYMILNSHSAGTHVSTVDFSWFQKCDAALRYGLGFLGSFIFGRPFIFEHPRPLICGGLVLGIIAMTLFRMRTPANALIVAGLSLILFNAVLFSFTLTEQWNIAKLDMLRAVPLYRHTVVAFSGCILVAAGWIATVTNSVSLSEHRGVRLLPPAIFLLWFVFSGWASFSAVLNKMPLSPTLNSSQWQNMAEAIDGNGPICVPINPMGWAYRRDCTNLSLDLDRSVPYGYKLATQGSGNMQMPVPASILGRHVLSLAVLVKSTTTGLTSLKLTVVLKLKSGAVSIFSGDGRVPLSGGVLLLTADAPVDANLIESASLQVKQPTQIGYFLNDPANTPAMTWYGY</sequence>
<keyword evidence="1" id="KW-1133">Transmembrane helix</keyword>
<protein>
    <recommendedName>
        <fullName evidence="4">DUF2029 domain-containing protein</fullName>
    </recommendedName>
</protein>
<evidence type="ECO:0000313" key="3">
    <source>
        <dbReference type="Proteomes" id="UP000805841"/>
    </source>
</evidence>
<keyword evidence="1" id="KW-0472">Membrane</keyword>
<accession>A0ABR7Z8Y9</accession>
<keyword evidence="1" id="KW-0812">Transmembrane</keyword>
<organism evidence="2 3">
    <name type="scientific">Pseudomonas typographi</name>
    <dbReference type="NCBI Taxonomy" id="2715964"/>
    <lineage>
        <taxon>Bacteria</taxon>
        <taxon>Pseudomonadati</taxon>
        <taxon>Pseudomonadota</taxon>
        <taxon>Gammaproteobacteria</taxon>
        <taxon>Pseudomonadales</taxon>
        <taxon>Pseudomonadaceae</taxon>
        <taxon>Pseudomonas</taxon>
    </lineage>
</organism>
<feature type="transmembrane region" description="Helical" evidence="1">
    <location>
        <begin position="158"/>
        <end position="180"/>
    </location>
</feature>
<feature type="transmembrane region" description="Helical" evidence="1">
    <location>
        <begin position="350"/>
        <end position="366"/>
    </location>
</feature>
<feature type="transmembrane region" description="Helical" evidence="1">
    <location>
        <begin position="309"/>
        <end position="329"/>
    </location>
</feature>
<reference evidence="2 3" key="1">
    <citation type="journal article" date="2020" name="Insects">
        <title>Bacteria Belonging to Pseudomonas typographi sp. nov. from the Bark Beetle Ips typographus Have Genomic Potential to Aid in the Host Ecology.</title>
        <authorList>
            <person name="Peral-Aranega E."/>
            <person name="Saati-Santamaria Z."/>
            <person name="Kolarik M."/>
            <person name="Rivas R."/>
            <person name="Garcia-Fraile P."/>
        </authorList>
    </citation>
    <scope>NUCLEOTIDE SEQUENCE [LARGE SCALE GENOMIC DNA]</scope>
    <source>
        <strain evidence="2 3">CA3A</strain>
    </source>
</reference>
<evidence type="ECO:0000313" key="2">
    <source>
        <dbReference type="EMBL" id="MBD1602011.1"/>
    </source>
</evidence>
<feature type="transmembrane region" description="Helical" evidence="1">
    <location>
        <begin position="386"/>
        <end position="404"/>
    </location>
</feature>
<gene>
    <name evidence="2" type="ORF">HAQ05_25365</name>
</gene>
<feature type="transmembrane region" description="Helical" evidence="1">
    <location>
        <begin position="109"/>
        <end position="130"/>
    </location>
</feature>
<dbReference type="EMBL" id="JAAOCA010000048">
    <property type="protein sequence ID" value="MBD1602011.1"/>
    <property type="molecule type" value="Genomic_DNA"/>
</dbReference>
<name>A0ABR7Z8Y9_9PSED</name>
<keyword evidence="3" id="KW-1185">Reference proteome</keyword>
<evidence type="ECO:0008006" key="4">
    <source>
        <dbReference type="Google" id="ProtNLM"/>
    </source>
</evidence>
<comment type="caution">
    <text evidence="2">The sequence shown here is derived from an EMBL/GenBank/DDBJ whole genome shotgun (WGS) entry which is preliminary data.</text>
</comment>
<proteinExistence type="predicted"/>
<dbReference type="Proteomes" id="UP000805841">
    <property type="component" value="Unassembled WGS sequence"/>
</dbReference>
<feature type="transmembrane region" description="Helical" evidence="1">
    <location>
        <begin position="286"/>
        <end position="303"/>
    </location>
</feature>